<name>A0A1G1VCF0_9BACT</name>
<dbReference type="InterPro" id="IPR038333">
    <property type="entry name" value="T1MK-like_N_sf"/>
</dbReference>
<dbReference type="PANTHER" id="PTHR42998:SF1">
    <property type="entry name" value="TYPE I RESTRICTION ENZYME HINDI METHYLASE SUBUNIT"/>
    <property type="match status" value="1"/>
</dbReference>
<dbReference type="GO" id="GO:0009307">
    <property type="term" value="P:DNA restriction-modification system"/>
    <property type="evidence" value="ECO:0007669"/>
    <property type="project" value="UniProtKB-KW"/>
</dbReference>
<dbReference type="GO" id="GO:0009007">
    <property type="term" value="F:site-specific DNA-methyltransferase (adenine-specific) activity"/>
    <property type="evidence" value="ECO:0007669"/>
    <property type="project" value="UniProtKB-EC"/>
</dbReference>
<dbReference type="Gene3D" id="1.20.1260.30">
    <property type="match status" value="1"/>
</dbReference>
<protein>
    <recommendedName>
        <fullName evidence="2">site-specific DNA-methyltransferase (adenine-specific)</fullName>
        <ecNumber evidence="2">2.1.1.72</ecNumber>
    </recommendedName>
</protein>
<keyword evidence="5" id="KW-0949">S-adenosyl-L-methionine</keyword>
<dbReference type="Pfam" id="PF02384">
    <property type="entry name" value="N6_Mtase"/>
    <property type="match status" value="1"/>
</dbReference>
<dbReference type="EC" id="2.1.1.72" evidence="2"/>
<dbReference type="InterPro" id="IPR003356">
    <property type="entry name" value="DNA_methylase_A-5"/>
</dbReference>
<keyword evidence="6" id="KW-0680">Restriction system</keyword>
<evidence type="ECO:0000313" key="10">
    <source>
        <dbReference type="EMBL" id="OGY13065.1"/>
    </source>
</evidence>
<dbReference type="Pfam" id="PF12161">
    <property type="entry name" value="HsdM_N"/>
    <property type="match status" value="1"/>
</dbReference>
<organism evidence="10 11">
    <name type="scientific">Candidatus Blackburnbacteria bacterium RIFCSPLOWO2_01_FULL_40_20</name>
    <dbReference type="NCBI Taxonomy" id="1797519"/>
    <lineage>
        <taxon>Bacteria</taxon>
        <taxon>Candidatus Blackburniibacteriota</taxon>
    </lineage>
</organism>
<gene>
    <name evidence="10" type="ORF">A3A77_03300</name>
</gene>
<evidence type="ECO:0000256" key="7">
    <source>
        <dbReference type="ARBA" id="ARBA00047942"/>
    </source>
</evidence>
<sequence>MTNQSTANLGFEAKLWAVADKLRGHMDPSEYKHVALGLIFLKYISDSFEETYQSIKNDKDAFEGEWEDKDAYKARNIFWVPEIARWEYLKQNAKKPEIGKIVDDAMIAIEKENPSLKGVLPKSYARPDLNKQRLGEIIDIFSSLGLGDSQAKSKDILGRVYEYFIGRFASAEGKGGGEFYTPASVVKLLVQMIEPYKGRVYDPCCGSGGMFVQSERFLEERGGKVGDISVYGQESNPTTWKLCKMNLAIRGIENNLGDTNADSFHNDLHKDLKADFILANPPFNDSDWGGERLRDDVRWKYGVPPTGNANYAWIQNFIHHLSPTGIAGFVMANGGLSSNTSNEGTIRENLIKAGLVDCIVALPDKLFYTTQIPASLWFVSRDRYDHKFRNRHDEILFIDARKMGTMTDRRHRELTEEELKQITDTYHNWRNASTSSAQANSGIYEDVKGFSKAAKIEEVKKNGYVLTPGRYVGTDFVVEDDEEFEAKMQRLTSELSKQFKESKELEAKIKENLKKIGYDI</sequence>
<evidence type="ECO:0000256" key="4">
    <source>
        <dbReference type="ARBA" id="ARBA00022679"/>
    </source>
</evidence>
<evidence type="ECO:0000256" key="5">
    <source>
        <dbReference type="ARBA" id="ARBA00022691"/>
    </source>
</evidence>
<keyword evidence="3 10" id="KW-0489">Methyltransferase</keyword>
<evidence type="ECO:0000256" key="6">
    <source>
        <dbReference type="ARBA" id="ARBA00022747"/>
    </source>
</evidence>
<dbReference type="GO" id="GO:0003677">
    <property type="term" value="F:DNA binding"/>
    <property type="evidence" value="ECO:0007669"/>
    <property type="project" value="InterPro"/>
</dbReference>
<evidence type="ECO:0000259" key="8">
    <source>
        <dbReference type="Pfam" id="PF02384"/>
    </source>
</evidence>
<keyword evidence="4" id="KW-0808">Transferase</keyword>
<dbReference type="PROSITE" id="PS00092">
    <property type="entry name" value="N6_MTASE"/>
    <property type="match status" value="1"/>
</dbReference>
<dbReference type="InterPro" id="IPR052916">
    <property type="entry name" value="Type-I_RE_MTase_Subunit"/>
</dbReference>
<reference evidence="10 11" key="1">
    <citation type="journal article" date="2016" name="Nat. Commun.">
        <title>Thousands of microbial genomes shed light on interconnected biogeochemical processes in an aquifer system.</title>
        <authorList>
            <person name="Anantharaman K."/>
            <person name="Brown C.T."/>
            <person name="Hug L.A."/>
            <person name="Sharon I."/>
            <person name="Castelle C.J."/>
            <person name="Probst A.J."/>
            <person name="Thomas B.C."/>
            <person name="Singh A."/>
            <person name="Wilkins M.J."/>
            <person name="Karaoz U."/>
            <person name="Brodie E.L."/>
            <person name="Williams K.H."/>
            <person name="Hubbard S.S."/>
            <person name="Banfield J.F."/>
        </authorList>
    </citation>
    <scope>NUCLEOTIDE SEQUENCE [LARGE SCALE GENOMIC DNA]</scope>
</reference>
<evidence type="ECO:0000256" key="3">
    <source>
        <dbReference type="ARBA" id="ARBA00022603"/>
    </source>
</evidence>
<dbReference type="PANTHER" id="PTHR42998">
    <property type="entry name" value="TYPE I RESTRICTION ENZYME HINDVIIP M PROTEIN-RELATED"/>
    <property type="match status" value="1"/>
</dbReference>
<dbReference type="InterPro" id="IPR022749">
    <property type="entry name" value="D12N6_MeTrfase_N"/>
</dbReference>
<evidence type="ECO:0000313" key="11">
    <source>
        <dbReference type="Proteomes" id="UP000178659"/>
    </source>
</evidence>
<dbReference type="SUPFAM" id="SSF53335">
    <property type="entry name" value="S-adenosyl-L-methionine-dependent methyltransferases"/>
    <property type="match status" value="1"/>
</dbReference>
<dbReference type="InterPro" id="IPR002052">
    <property type="entry name" value="DNA_methylase_N6_adenine_CS"/>
</dbReference>
<dbReference type="Gene3D" id="3.40.50.150">
    <property type="entry name" value="Vaccinia Virus protein VP39"/>
    <property type="match status" value="1"/>
</dbReference>
<comment type="similarity">
    <text evidence="1">Belongs to the N(4)/N(6)-methyltransferase family.</text>
</comment>
<dbReference type="GO" id="GO:0032259">
    <property type="term" value="P:methylation"/>
    <property type="evidence" value="ECO:0007669"/>
    <property type="project" value="UniProtKB-KW"/>
</dbReference>
<feature type="domain" description="DNA methylase adenine-specific" evidence="8">
    <location>
        <begin position="153"/>
        <end position="475"/>
    </location>
</feature>
<feature type="domain" description="N6 adenine-specific DNA methyltransferase N-terminal" evidence="9">
    <location>
        <begin position="12"/>
        <end position="141"/>
    </location>
</feature>
<comment type="catalytic activity">
    <reaction evidence="7">
        <text>a 2'-deoxyadenosine in DNA + S-adenosyl-L-methionine = an N(6)-methyl-2'-deoxyadenosine in DNA + S-adenosyl-L-homocysteine + H(+)</text>
        <dbReference type="Rhea" id="RHEA:15197"/>
        <dbReference type="Rhea" id="RHEA-COMP:12418"/>
        <dbReference type="Rhea" id="RHEA-COMP:12419"/>
        <dbReference type="ChEBI" id="CHEBI:15378"/>
        <dbReference type="ChEBI" id="CHEBI:57856"/>
        <dbReference type="ChEBI" id="CHEBI:59789"/>
        <dbReference type="ChEBI" id="CHEBI:90615"/>
        <dbReference type="ChEBI" id="CHEBI:90616"/>
        <dbReference type="EC" id="2.1.1.72"/>
    </reaction>
</comment>
<accession>A0A1G1VCF0</accession>
<comment type="caution">
    <text evidence="10">The sequence shown here is derived from an EMBL/GenBank/DDBJ whole genome shotgun (WGS) entry which is preliminary data.</text>
</comment>
<dbReference type="EMBL" id="MHCC01000021">
    <property type="protein sequence ID" value="OGY13065.1"/>
    <property type="molecule type" value="Genomic_DNA"/>
</dbReference>
<dbReference type="InterPro" id="IPR029063">
    <property type="entry name" value="SAM-dependent_MTases_sf"/>
</dbReference>
<dbReference type="Proteomes" id="UP000178659">
    <property type="component" value="Unassembled WGS sequence"/>
</dbReference>
<evidence type="ECO:0000259" key="9">
    <source>
        <dbReference type="Pfam" id="PF12161"/>
    </source>
</evidence>
<evidence type="ECO:0000256" key="2">
    <source>
        <dbReference type="ARBA" id="ARBA00011900"/>
    </source>
</evidence>
<dbReference type="PRINTS" id="PR00507">
    <property type="entry name" value="N12N6MTFRASE"/>
</dbReference>
<evidence type="ECO:0000256" key="1">
    <source>
        <dbReference type="ARBA" id="ARBA00006594"/>
    </source>
</evidence>
<dbReference type="GO" id="GO:0008170">
    <property type="term" value="F:N-methyltransferase activity"/>
    <property type="evidence" value="ECO:0007669"/>
    <property type="project" value="InterPro"/>
</dbReference>
<dbReference type="AlphaFoldDB" id="A0A1G1VCF0"/>
<proteinExistence type="inferred from homology"/>
<dbReference type="CDD" id="cd02440">
    <property type="entry name" value="AdoMet_MTases"/>
    <property type="match status" value="1"/>
</dbReference>